<dbReference type="GO" id="GO:0005886">
    <property type="term" value="C:plasma membrane"/>
    <property type="evidence" value="ECO:0007669"/>
    <property type="project" value="TreeGrafter"/>
</dbReference>
<name>A0A2M6XU45_9BACT</name>
<proteinExistence type="inferred from homology"/>
<keyword evidence="3" id="KW-0133">Cell shape</keyword>
<dbReference type="AlphaFoldDB" id="A0A2M6XU45"/>
<dbReference type="InterPro" id="IPR042177">
    <property type="entry name" value="Cell/Rod_1"/>
</dbReference>
<dbReference type="PANTHER" id="PTHR34138">
    <property type="entry name" value="CELL SHAPE-DETERMINING PROTEIN MREC"/>
    <property type="match status" value="1"/>
</dbReference>
<dbReference type="InterPro" id="IPR042175">
    <property type="entry name" value="Cell/Rod_MreC_2"/>
</dbReference>
<organism evidence="6 7">
    <name type="scientific">bacterium (Candidatus Gribaldobacteria) CG08_land_8_20_14_0_20_39_15</name>
    <dbReference type="NCBI Taxonomy" id="2014273"/>
    <lineage>
        <taxon>Bacteria</taxon>
        <taxon>Candidatus Gribaldobacteria</taxon>
    </lineage>
</organism>
<evidence type="ECO:0000256" key="1">
    <source>
        <dbReference type="ARBA" id="ARBA00009369"/>
    </source>
</evidence>
<protein>
    <recommendedName>
        <fullName evidence="2">Cell shape-determining protein MreC</fullName>
    </recommendedName>
    <alternativeName>
        <fullName evidence="4">Cell shape protein MreC</fullName>
    </alternativeName>
</protein>
<reference evidence="7" key="1">
    <citation type="submission" date="2017-09" db="EMBL/GenBank/DDBJ databases">
        <title>Depth-based differentiation of microbial function through sediment-hosted aquifers and enrichment of novel symbionts in the deep terrestrial subsurface.</title>
        <authorList>
            <person name="Probst A.J."/>
            <person name="Ladd B."/>
            <person name="Jarett J.K."/>
            <person name="Geller-Mcgrath D.E."/>
            <person name="Sieber C.M.K."/>
            <person name="Emerson J.B."/>
            <person name="Anantharaman K."/>
            <person name="Thomas B.C."/>
            <person name="Malmstrom R."/>
            <person name="Stieglmeier M."/>
            <person name="Klingl A."/>
            <person name="Woyke T."/>
            <person name="Ryan C.M."/>
            <person name="Banfield J.F."/>
        </authorList>
    </citation>
    <scope>NUCLEOTIDE SEQUENCE [LARGE SCALE GENOMIC DNA]</scope>
</reference>
<evidence type="ECO:0000313" key="7">
    <source>
        <dbReference type="Proteomes" id="UP000229784"/>
    </source>
</evidence>
<evidence type="ECO:0000259" key="5">
    <source>
        <dbReference type="Pfam" id="PF04085"/>
    </source>
</evidence>
<dbReference type="Gene3D" id="2.40.10.340">
    <property type="entry name" value="Rod shape-determining protein MreC, domain 1"/>
    <property type="match status" value="1"/>
</dbReference>
<dbReference type="Gene3D" id="2.40.10.350">
    <property type="entry name" value="Rod shape-determining protein MreC, domain 2"/>
    <property type="match status" value="1"/>
</dbReference>
<dbReference type="EMBL" id="PEXQ01000060">
    <property type="protein sequence ID" value="PIU14819.1"/>
    <property type="molecule type" value="Genomic_DNA"/>
</dbReference>
<dbReference type="Pfam" id="PF04085">
    <property type="entry name" value="MreC"/>
    <property type="match status" value="1"/>
</dbReference>
<dbReference type="GO" id="GO:0008360">
    <property type="term" value="P:regulation of cell shape"/>
    <property type="evidence" value="ECO:0007669"/>
    <property type="project" value="UniProtKB-KW"/>
</dbReference>
<dbReference type="InterPro" id="IPR055342">
    <property type="entry name" value="MreC_beta-barrel_core"/>
</dbReference>
<dbReference type="InterPro" id="IPR007221">
    <property type="entry name" value="MreC"/>
</dbReference>
<evidence type="ECO:0000313" key="6">
    <source>
        <dbReference type="EMBL" id="PIU14819.1"/>
    </source>
</evidence>
<accession>A0A2M6XU45</accession>
<dbReference type="PIRSF" id="PIRSF038471">
    <property type="entry name" value="MreC"/>
    <property type="match status" value="1"/>
</dbReference>
<gene>
    <name evidence="6" type="ORF">COT20_02440</name>
</gene>
<evidence type="ECO:0000256" key="2">
    <source>
        <dbReference type="ARBA" id="ARBA00013855"/>
    </source>
</evidence>
<comment type="caution">
    <text evidence="6">The sequence shown here is derived from an EMBL/GenBank/DDBJ whole genome shotgun (WGS) entry which is preliminary data.</text>
</comment>
<dbReference type="PANTHER" id="PTHR34138:SF1">
    <property type="entry name" value="CELL SHAPE-DETERMINING PROTEIN MREC"/>
    <property type="match status" value="1"/>
</dbReference>
<feature type="domain" description="Rod shape-determining protein MreC beta-barrel core" evidence="5">
    <location>
        <begin position="118"/>
        <end position="260"/>
    </location>
</feature>
<evidence type="ECO:0000256" key="3">
    <source>
        <dbReference type="ARBA" id="ARBA00022960"/>
    </source>
</evidence>
<evidence type="ECO:0000256" key="4">
    <source>
        <dbReference type="ARBA" id="ARBA00032089"/>
    </source>
</evidence>
<comment type="similarity">
    <text evidence="1">Belongs to the MreC family.</text>
</comment>
<dbReference type="Proteomes" id="UP000229784">
    <property type="component" value="Unassembled WGS sequence"/>
</dbReference>
<sequence>MKKRLKFFIIILLLAGLFILFNRFAADFFKNTTYKISAPIQHIVWKTGDWVSDVMVLPFRFNNLLLENQRLIKENLLLKNGLVKINYLNDENAALRAALKISIEQKLQLALVDVLAKDPQGDFLVISKGKEDGLIEGLAVITAEGALVGRVEKIFDNFSEVLLITAKKSSFDIEIQQENEDILAMAKGGGGQVLFFELVPQDVVIENGYLIKTTALTGKFPKNIIIGEVSELQKGEADSFQRGRISPYFLKGRLVQLFVVINH</sequence>